<organism evidence="1 2">
    <name type="scientific">Gossypium arboreum</name>
    <name type="common">Tree cotton</name>
    <name type="synonym">Gossypium nanking</name>
    <dbReference type="NCBI Taxonomy" id="29729"/>
    <lineage>
        <taxon>Eukaryota</taxon>
        <taxon>Viridiplantae</taxon>
        <taxon>Streptophyta</taxon>
        <taxon>Embryophyta</taxon>
        <taxon>Tracheophyta</taxon>
        <taxon>Spermatophyta</taxon>
        <taxon>Magnoliopsida</taxon>
        <taxon>eudicotyledons</taxon>
        <taxon>Gunneridae</taxon>
        <taxon>Pentapetalae</taxon>
        <taxon>rosids</taxon>
        <taxon>malvids</taxon>
        <taxon>Malvales</taxon>
        <taxon>Malvaceae</taxon>
        <taxon>Malvoideae</taxon>
        <taxon>Gossypium</taxon>
    </lineage>
</organism>
<reference evidence="2" key="1">
    <citation type="submission" date="2014-09" db="EMBL/GenBank/DDBJ databases">
        <authorList>
            <person name="Mudge J."/>
            <person name="Ramaraj T."/>
            <person name="Lindquist I.E."/>
            <person name="Bharti A.K."/>
            <person name="Sundararajan A."/>
            <person name="Cameron C.T."/>
            <person name="Woodward J.E."/>
            <person name="May G.D."/>
            <person name="Brubaker C."/>
            <person name="Broadhvest J."/>
            <person name="Wilkins T.A."/>
        </authorList>
    </citation>
    <scope>NUCLEOTIDE SEQUENCE</scope>
    <source>
        <strain evidence="2">cv. AKA8401</strain>
    </source>
</reference>
<gene>
    <name evidence="1" type="ORF">F383_10121</name>
</gene>
<evidence type="ECO:0000313" key="1">
    <source>
        <dbReference type="EMBL" id="KHG26371.1"/>
    </source>
</evidence>
<name>A0A0B0PSJ9_GOSAR</name>
<accession>A0A0B0PSJ9</accession>
<protein>
    <submittedName>
        <fullName evidence="1">Uncharacterized protein</fullName>
    </submittedName>
</protein>
<dbReference type="AlphaFoldDB" id="A0A0B0PSJ9"/>
<evidence type="ECO:0000313" key="2">
    <source>
        <dbReference type="Proteomes" id="UP000032142"/>
    </source>
</evidence>
<sequence length="41" mass="4912">MDLQPHNQNRPRTRLSIHITYSNIYTPIHAIDPKYLKSLHQ</sequence>
<keyword evidence="2" id="KW-1185">Reference proteome</keyword>
<dbReference type="EMBL" id="KN436211">
    <property type="protein sequence ID" value="KHG26371.1"/>
    <property type="molecule type" value="Genomic_DNA"/>
</dbReference>
<dbReference type="Proteomes" id="UP000032142">
    <property type="component" value="Unassembled WGS sequence"/>
</dbReference>
<proteinExistence type="predicted"/>